<dbReference type="Proteomes" id="UP000193804">
    <property type="component" value="Unassembled WGS sequence"/>
</dbReference>
<dbReference type="STRING" id="1028.SAMN05661096_02917"/>
<evidence type="ECO:0008006" key="3">
    <source>
        <dbReference type="Google" id="ProtNLM"/>
    </source>
</evidence>
<organism evidence="1 2">
    <name type="scientific">Marivirga sericea</name>
    <dbReference type="NCBI Taxonomy" id="1028"/>
    <lineage>
        <taxon>Bacteria</taxon>
        <taxon>Pseudomonadati</taxon>
        <taxon>Bacteroidota</taxon>
        <taxon>Cytophagia</taxon>
        <taxon>Cytophagales</taxon>
        <taxon>Marivirgaceae</taxon>
        <taxon>Marivirga</taxon>
    </lineage>
</organism>
<evidence type="ECO:0000313" key="1">
    <source>
        <dbReference type="EMBL" id="SMG42699.1"/>
    </source>
</evidence>
<evidence type="ECO:0000313" key="2">
    <source>
        <dbReference type="Proteomes" id="UP000193804"/>
    </source>
</evidence>
<gene>
    <name evidence="1" type="ORF">SAMN05661096_02917</name>
</gene>
<proteinExistence type="predicted"/>
<reference evidence="2" key="1">
    <citation type="submission" date="2017-04" db="EMBL/GenBank/DDBJ databases">
        <authorList>
            <person name="Varghese N."/>
            <person name="Submissions S."/>
        </authorList>
    </citation>
    <scope>NUCLEOTIDE SEQUENCE [LARGE SCALE GENOMIC DNA]</scope>
    <source>
        <strain evidence="2">DSM 4125</strain>
    </source>
</reference>
<keyword evidence="2" id="KW-1185">Reference proteome</keyword>
<dbReference type="EMBL" id="FXAW01000006">
    <property type="protein sequence ID" value="SMG42699.1"/>
    <property type="molecule type" value="Genomic_DNA"/>
</dbReference>
<accession>A0A1X7KMX6</accession>
<dbReference type="AlphaFoldDB" id="A0A1X7KMX6"/>
<protein>
    <recommendedName>
        <fullName evidence="3">Phosphoribosyl transferase domain-containing protein</fullName>
    </recommendedName>
</protein>
<name>A0A1X7KMX6_9BACT</name>
<sequence length="223" mass="25249">MYKLSPEGRNLPFRFGSLLNYSAKGSTKKAKTSVTIKDSIKNGERNNIKKIIDVLTEDKYLTYFKDFLNEDTLLIPVPSSRKYRANSLWNTQILCDSLVKANLGHSVAPLVKRQTSVSRSSHFANSKDRVFPKAHIKSMTVSGIIPRGVTNITIVDDILTLGRTSYSTAKLLLDFFTTEELNIRVFCFMRNQGLESNKELTRIVQPRIGTISYNPHTDKTTVR</sequence>